<dbReference type="Pfam" id="PF02170">
    <property type="entry name" value="PAZ"/>
    <property type="match status" value="1"/>
</dbReference>
<dbReference type="AlphaFoldDB" id="A0AAV5AQQ9"/>
<sequence>MQRGRGSGDSRGGRGDFRGGSRGGRGRGGPPPPQDYRGGSSPSRGFEGRGGRGGPQRGGRGRGGPPASTGPLIFSPGGEALINSQDRTAEDSLVQRFKTMNIQTEELQPVLRPGYGTKGSAIVVRSNYFQITRGPPTLYEYKIYYQPDARNKRIRRRILQILEDSPAFQPYKDHLAHDGSEKLISTKKLPAPNQNPLELKVKFFDEDEQPDNKSKIYTLSFSFTGELTKQEIDNHLQGVERQNVAPYIAALNILAAKEAGKNGIRVGGDRYFFKSAGPSFDLKGGIEAWKGFYSSVRPTLNSLMINVNVCYTAFYKTGKLSDAIETFQQASFFADPSRFVDGLRVQVTHLSYRPKKTIYRLAKPATECTFQCQEYGGSITVQKYFLRKYNIQLQKPRWVVDVGKAKDPRYVPAELLEILPDQPFRGKLLDTHTAEMIKFACRKPADNARSIMNEGLPSLGFNQAVKRLGIDISTEMAVVPARVLSPPTVVYNGGRNARINNDKASWNLQNQKFYKGMQLKNWGIFIINTSNEDFQGPTDARLLELIKIFAESAGACGITVAERPTILGAKLDQTKLNNSRILQDFLLDKLKPALAARLSFLLVILSTGDKRIYGSIRRICDVELGISATCVQSQKIRSERGQPQYIANCCMKINAKLGGVNHALDSSSASWLSKELTMLVGMDVTHPGPGSIKGTPSIAGVVASYDSDFALYPASLKLQKTKQEMIEDLTDMMVERLLFFRQKRNALPKRIIVFRDGVSEGQFSTVLHQELSKILEAFKKVGGAGSSYKPKLTIIICGKRHHTRFYPTSEGSADQLGNPKPGTVVDRGVTAIFEFDFFLQAHSGLQGATRPTHYTVIYDQNKFDADAAQSLINYSSYIFARSTRALNNLVACVGLANEAVDMRIQASGSTTRALGPDHGEYETT</sequence>
<dbReference type="CDD" id="cd02846">
    <property type="entry name" value="PAZ_argonaute_like"/>
    <property type="match status" value="1"/>
</dbReference>
<evidence type="ECO:0000313" key="4">
    <source>
        <dbReference type="EMBL" id="GJJ14721.1"/>
    </source>
</evidence>
<dbReference type="GO" id="GO:0003723">
    <property type="term" value="F:RNA binding"/>
    <property type="evidence" value="ECO:0007669"/>
    <property type="project" value="InterPro"/>
</dbReference>
<dbReference type="Gene3D" id="3.40.50.2300">
    <property type="match status" value="1"/>
</dbReference>
<evidence type="ECO:0000259" key="3">
    <source>
        <dbReference type="PROSITE" id="PS50822"/>
    </source>
</evidence>
<dbReference type="InterPro" id="IPR014811">
    <property type="entry name" value="ArgoL1"/>
</dbReference>
<dbReference type="Pfam" id="PF16488">
    <property type="entry name" value="ArgoL2"/>
    <property type="match status" value="1"/>
</dbReference>
<dbReference type="CDD" id="cd04657">
    <property type="entry name" value="Piwi_ago-like"/>
    <property type="match status" value="1"/>
</dbReference>
<feature type="region of interest" description="Disordered" evidence="1">
    <location>
        <begin position="1"/>
        <end position="77"/>
    </location>
</feature>
<dbReference type="PROSITE" id="PS50821">
    <property type="entry name" value="PAZ"/>
    <property type="match status" value="1"/>
</dbReference>
<dbReference type="SUPFAM" id="SSF53098">
    <property type="entry name" value="Ribonuclease H-like"/>
    <property type="match status" value="1"/>
</dbReference>
<dbReference type="Pfam" id="PF16486">
    <property type="entry name" value="ArgoN"/>
    <property type="match status" value="1"/>
</dbReference>
<evidence type="ECO:0000313" key="5">
    <source>
        <dbReference type="Proteomes" id="UP001050691"/>
    </source>
</evidence>
<feature type="compositionally biased region" description="Low complexity" evidence="1">
    <location>
        <begin position="35"/>
        <end position="45"/>
    </location>
</feature>
<dbReference type="InterPro" id="IPR032474">
    <property type="entry name" value="Argonaute_N"/>
</dbReference>
<dbReference type="SUPFAM" id="SSF101690">
    <property type="entry name" value="PAZ domain"/>
    <property type="match status" value="1"/>
</dbReference>
<dbReference type="EMBL" id="BPWL01000010">
    <property type="protein sequence ID" value="GJJ14721.1"/>
    <property type="molecule type" value="Genomic_DNA"/>
</dbReference>
<reference evidence="4" key="1">
    <citation type="submission" date="2021-10" db="EMBL/GenBank/DDBJ databases">
        <title>De novo Genome Assembly of Clathrus columnatus (Basidiomycota, Fungi) Using Illumina and Nanopore Sequence Data.</title>
        <authorList>
            <person name="Ogiso-Tanaka E."/>
            <person name="Itagaki H."/>
            <person name="Hosoya T."/>
            <person name="Hosaka K."/>
        </authorList>
    </citation>
    <scope>NUCLEOTIDE SEQUENCE</scope>
    <source>
        <strain evidence="4">MO-923</strain>
    </source>
</reference>
<dbReference type="InterPro" id="IPR045246">
    <property type="entry name" value="Piwi_ago-like"/>
</dbReference>
<dbReference type="PROSITE" id="PS50822">
    <property type="entry name" value="PIWI"/>
    <property type="match status" value="1"/>
</dbReference>
<evidence type="ECO:0000259" key="2">
    <source>
        <dbReference type="PROSITE" id="PS50821"/>
    </source>
</evidence>
<accession>A0AAV5AQQ9</accession>
<dbReference type="Pfam" id="PF08699">
    <property type="entry name" value="ArgoL1"/>
    <property type="match status" value="1"/>
</dbReference>
<name>A0AAV5AQQ9_9AGAM</name>
<keyword evidence="5" id="KW-1185">Reference proteome</keyword>
<dbReference type="Gene3D" id="3.30.420.10">
    <property type="entry name" value="Ribonuclease H-like superfamily/Ribonuclease H"/>
    <property type="match status" value="1"/>
</dbReference>
<dbReference type="InterPro" id="IPR036085">
    <property type="entry name" value="PAZ_dom_sf"/>
</dbReference>
<dbReference type="Proteomes" id="UP001050691">
    <property type="component" value="Unassembled WGS sequence"/>
</dbReference>
<dbReference type="InterPro" id="IPR036397">
    <property type="entry name" value="RNaseH_sf"/>
</dbReference>
<dbReference type="InterPro" id="IPR012337">
    <property type="entry name" value="RNaseH-like_sf"/>
</dbReference>
<evidence type="ECO:0008006" key="6">
    <source>
        <dbReference type="Google" id="ProtNLM"/>
    </source>
</evidence>
<dbReference type="SMART" id="SM00950">
    <property type="entry name" value="Piwi"/>
    <property type="match status" value="1"/>
</dbReference>
<comment type="caution">
    <text evidence="4">The sequence shown here is derived from an EMBL/GenBank/DDBJ whole genome shotgun (WGS) entry which is preliminary data.</text>
</comment>
<gene>
    <name evidence="4" type="ORF">Clacol_008988</name>
</gene>
<proteinExistence type="predicted"/>
<organism evidence="4 5">
    <name type="scientific">Clathrus columnatus</name>
    <dbReference type="NCBI Taxonomy" id="1419009"/>
    <lineage>
        <taxon>Eukaryota</taxon>
        <taxon>Fungi</taxon>
        <taxon>Dikarya</taxon>
        <taxon>Basidiomycota</taxon>
        <taxon>Agaricomycotina</taxon>
        <taxon>Agaricomycetes</taxon>
        <taxon>Phallomycetidae</taxon>
        <taxon>Phallales</taxon>
        <taxon>Clathraceae</taxon>
        <taxon>Clathrus</taxon>
    </lineage>
</organism>
<dbReference type="InterPro" id="IPR003165">
    <property type="entry name" value="Piwi"/>
</dbReference>
<evidence type="ECO:0000256" key="1">
    <source>
        <dbReference type="SAM" id="MobiDB-lite"/>
    </source>
</evidence>
<feature type="compositionally biased region" description="Gly residues" evidence="1">
    <location>
        <begin position="51"/>
        <end position="64"/>
    </location>
</feature>
<feature type="domain" description="PAZ" evidence="2">
    <location>
        <begin position="319"/>
        <end position="420"/>
    </location>
</feature>
<feature type="compositionally biased region" description="Basic and acidic residues" evidence="1">
    <location>
        <begin position="1"/>
        <end position="19"/>
    </location>
</feature>
<feature type="domain" description="Piwi" evidence="3">
    <location>
        <begin position="600"/>
        <end position="902"/>
    </location>
</feature>
<dbReference type="InterPro" id="IPR032472">
    <property type="entry name" value="ArgoL2"/>
</dbReference>
<dbReference type="Pfam" id="PF02171">
    <property type="entry name" value="Piwi"/>
    <property type="match status" value="1"/>
</dbReference>
<dbReference type="SMART" id="SM01163">
    <property type="entry name" value="DUF1785"/>
    <property type="match status" value="1"/>
</dbReference>
<dbReference type="PANTHER" id="PTHR22891">
    <property type="entry name" value="EUKARYOTIC TRANSLATION INITIATION FACTOR 2C"/>
    <property type="match status" value="1"/>
</dbReference>
<protein>
    <recommendedName>
        <fullName evidence="6">Piwi-domain-containing protein</fullName>
    </recommendedName>
</protein>
<dbReference type="InterPro" id="IPR003100">
    <property type="entry name" value="PAZ_dom"/>
</dbReference>
<dbReference type="Gene3D" id="2.170.260.10">
    <property type="entry name" value="paz domain"/>
    <property type="match status" value="1"/>
</dbReference>